<feature type="domain" description="PNPLA" evidence="5">
    <location>
        <begin position="29"/>
        <end position="197"/>
    </location>
</feature>
<dbReference type="SUPFAM" id="SSF52151">
    <property type="entry name" value="FabD/lysophospholipase-like"/>
    <property type="match status" value="1"/>
</dbReference>
<keyword evidence="2 4" id="KW-0442">Lipid degradation</keyword>
<dbReference type="InterPro" id="IPR016035">
    <property type="entry name" value="Acyl_Trfase/lysoPLipase"/>
</dbReference>
<dbReference type="InterPro" id="IPR050301">
    <property type="entry name" value="NTE"/>
</dbReference>
<comment type="caution">
    <text evidence="6">The sequence shown here is derived from an EMBL/GenBank/DDBJ whole genome shotgun (WGS) entry which is preliminary data.</text>
</comment>
<dbReference type="EMBL" id="SJZJ01000002">
    <property type="protein sequence ID" value="TCJ30870.1"/>
    <property type="molecule type" value="Genomic_DNA"/>
</dbReference>
<sequence length="316" mass="32729">MGLTSDPFAVLADRLAGRSASSDGARLALVVEGGGMRGVISAAMATALEEIGATRHFDLFVGTSAGATNALAAACGRSSVLSDLYPTAYVSRELIDPRNLLRGRPVVHGERVIDVTLRALELESLIQQVTAPVALVATRLTDGVAVPLTALRGPGELAGALLASCALPLVGGPPVDHVGERWLDGGVSEAIPVRAAAALGATHAIVLATRPDGAAPSRGPMDRLIERYLGRYGSDVAAAYRARPERYAADRAAMTAGELVGVRTAVLAPGAHDPIPGRTDRDPDRIRIAHATAYRRAHELLRSVGVLDDQTLANGA</sequence>
<evidence type="ECO:0000256" key="1">
    <source>
        <dbReference type="ARBA" id="ARBA00022801"/>
    </source>
</evidence>
<evidence type="ECO:0000313" key="7">
    <source>
        <dbReference type="Proteomes" id="UP000295453"/>
    </source>
</evidence>
<evidence type="ECO:0000256" key="2">
    <source>
        <dbReference type="ARBA" id="ARBA00022963"/>
    </source>
</evidence>
<dbReference type="Pfam" id="PF01734">
    <property type="entry name" value="Patatin"/>
    <property type="match status" value="1"/>
</dbReference>
<organism evidence="6 7">
    <name type="scientific">Nocardioides jejuensis</name>
    <dbReference type="NCBI Taxonomy" id="2502782"/>
    <lineage>
        <taxon>Bacteria</taxon>
        <taxon>Bacillati</taxon>
        <taxon>Actinomycetota</taxon>
        <taxon>Actinomycetes</taxon>
        <taxon>Propionibacteriales</taxon>
        <taxon>Nocardioidaceae</taxon>
        <taxon>Nocardioides</taxon>
    </lineage>
</organism>
<evidence type="ECO:0000259" key="5">
    <source>
        <dbReference type="PROSITE" id="PS51635"/>
    </source>
</evidence>
<keyword evidence="7" id="KW-1185">Reference proteome</keyword>
<dbReference type="Gene3D" id="3.40.1090.10">
    <property type="entry name" value="Cytosolic phospholipase A2 catalytic domain"/>
    <property type="match status" value="2"/>
</dbReference>
<dbReference type="InterPro" id="IPR002641">
    <property type="entry name" value="PNPLA_dom"/>
</dbReference>
<dbReference type="GO" id="GO:0016042">
    <property type="term" value="P:lipid catabolic process"/>
    <property type="evidence" value="ECO:0007669"/>
    <property type="project" value="UniProtKB-UniRule"/>
</dbReference>
<gene>
    <name evidence="6" type="ORF">EPD65_02205</name>
</gene>
<evidence type="ECO:0000256" key="3">
    <source>
        <dbReference type="ARBA" id="ARBA00023098"/>
    </source>
</evidence>
<feature type="short sequence motif" description="GXGXXG" evidence="4">
    <location>
        <begin position="33"/>
        <end position="38"/>
    </location>
</feature>
<dbReference type="GO" id="GO:0016787">
    <property type="term" value="F:hydrolase activity"/>
    <property type="evidence" value="ECO:0007669"/>
    <property type="project" value="UniProtKB-UniRule"/>
</dbReference>
<protein>
    <recommendedName>
        <fullName evidence="5">PNPLA domain-containing protein</fullName>
    </recommendedName>
</protein>
<dbReference type="PANTHER" id="PTHR14226">
    <property type="entry name" value="NEUROPATHY TARGET ESTERASE/SWISS CHEESE D.MELANOGASTER"/>
    <property type="match status" value="1"/>
</dbReference>
<keyword evidence="1 4" id="KW-0378">Hydrolase</keyword>
<dbReference type="Proteomes" id="UP000295453">
    <property type="component" value="Unassembled WGS sequence"/>
</dbReference>
<name>A0A4R1CHU8_9ACTN</name>
<dbReference type="PROSITE" id="PS51635">
    <property type="entry name" value="PNPLA"/>
    <property type="match status" value="1"/>
</dbReference>
<evidence type="ECO:0000256" key="4">
    <source>
        <dbReference type="PROSITE-ProRule" id="PRU01161"/>
    </source>
</evidence>
<feature type="short sequence motif" description="DGA/G" evidence="4">
    <location>
        <begin position="184"/>
        <end position="186"/>
    </location>
</feature>
<reference evidence="6 7" key="1">
    <citation type="submission" date="2019-03" db="EMBL/GenBank/DDBJ databases">
        <authorList>
            <person name="Kim M.K.M."/>
        </authorList>
    </citation>
    <scope>NUCLEOTIDE SEQUENCE [LARGE SCALE GENOMIC DNA]</scope>
    <source>
        <strain evidence="6 7">18JY15-6</strain>
    </source>
</reference>
<proteinExistence type="predicted"/>
<keyword evidence="3 4" id="KW-0443">Lipid metabolism</keyword>
<dbReference type="RefSeq" id="WP_131581518.1">
    <property type="nucleotide sequence ID" value="NZ_SJZJ01000002.1"/>
</dbReference>
<evidence type="ECO:0000313" key="6">
    <source>
        <dbReference type="EMBL" id="TCJ30870.1"/>
    </source>
</evidence>
<dbReference type="PANTHER" id="PTHR14226:SF64">
    <property type="entry name" value="PNPLA DOMAIN-CONTAINING PROTEIN"/>
    <property type="match status" value="1"/>
</dbReference>
<feature type="active site" description="Proton acceptor" evidence="4">
    <location>
        <position position="184"/>
    </location>
</feature>
<dbReference type="OrthoDB" id="4080114at2"/>
<accession>A0A4R1CHU8</accession>
<feature type="short sequence motif" description="GXSXG" evidence="4">
    <location>
        <begin position="62"/>
        <end position="66"/>
    </location>
</feature>
<dbReference type="AlphaFoldDB" id="A0A4R1CHU8"/>
<feature type="active site" description="Nucleophile" evidence="4">
    <location>
        <position position="64"/>
    </location>
</feature>